<feature type="transmembrane region" description="Helical" evidence="8">
    <location>
        <begin position="303"/>
        <end position="328"/>
    </location>
</feature>
<feature type="transmembrane region" description="Helical" evidence="8">
    <location>
        <begin position="175"/>
        <end position="196"/>
    </location>
</feature>
<dbReference type="Gene3D" id="1.20.1250.20">
    <property type="entry name" value="MFS general substrate transporter like domains"/>
    <property type="match status" value="1"/>
</dbReference>
<accession>A0AAD5WRM8</accession>
<dbReference type="SUPFAM" id="SSF103473">
    <property type="entry name" value="MFS general substrate transporter"/>
    <property type="match status" value="2"/>
</dbReference>
<feature type="region of interest" description="Disordered" evidence="7">
    <location>
        <begin position="1"/>
        <end position="70"/>
    </location>
</feature>
<dbReference type="GO" id="GO:0022857">
    <property type="term" value="F:transmembrane transporter activity"/>
    <property type="evidence" value="ECO:0007669"/>
    <property type="project" value="InterPro"/>
</dbReference>
<protein>
    <submittedName>
        <fullName evidence="10">MFS transporter prlG</fullName>
    </submittedName>
</protein>
<keyword evidence="3" id="KW-1003">Cell membrane</keyword>
<comment type="caution">
    <text evidence="10">The sequence shown here is derived from an EMBL/GenBank/DDBJ whole genome shotgun (WGS) entry which is preliminary data.</text>
</comment>
<gene>
    <name evidence="10" type="ORF">MKZ38_003655</name>
</gene>
<feature type="compositionally biased region" description="Basic and acidic residues" evidence="7">
    <location>
        <begin position="426"/>
        <end position="437"/>
    </location>
</feature>
<dbReference type="Pfam" id="PF07690">
    <property type="entry name" value="MFS_1"/>
    <property type="match status" value="1"/>
</dbReference>
<feature type="region of interest" description="Disordered" evidence="7">
    <location>
        <begin position="378"/>
        <end position="447"/>
    </location>
</feature>
<evidence type="ECO:0000256" key="7">
    <source>
        <dbReference type="SAM" id="MobiDB-lite"/>
    </source>
</evidence>
<dbReference type="CDD" id="cd17323">
    <property type="entry name" value="MFS_Tpo1_MDR_like"/>
    <property type="match status" value="1"/>
</dbReference>
<feature type="domain" description="Major facilitator superfamily (MFS) profile" evidence="9">
    <location>
        <begin position="79"/>
        <end position="572"/>
    </location>
</feature>
<evidence type="ECO:0000256" key="8">
    <source>
        <dbReference type="SAM" id="Phobius"/>
    </source>
</evidence>
<keyword evidence="6 8" id="KW-0472">Membrane</keyword>
<dbReference type="EMBL" id="JAKWBI020000217">
    <property type="protein sequence ID" value="KAJ2898785.1"/>
    <property type="molecule type" value="Genomic_DNA"/>
</dbReference>
<evidence type="ECO:0000256" key="4">
    <source>
        <dbReference type="ARBA" id="ARBA00022692"/>
    </source>
</evidence>
<feature type="transmembrane region" description="Helical" evidence="8">
    <location>
        <begin position="348"/>
        <end position="367"/>
    </location>
</feature>
<dbReference type="PANTHER" id="PTHR23502">
    <property type="entry name" value="MAJOR FACILITATOR SUPERFAMILY"/>
    <property type="match status" value="1"/>
</dbReference>
<feature type="transmembrane region" description="Helical" evidence="8">
    <location>
        <begin position="234"/>
        <end position="254"/>
    </location>
</feature>
<dbReference type="GO" id="GO:0005886">
    <property type="term" value="C:plasma membrane"/>
    <property type="evidence" value="ECO:0007669"/>
    <property type="project" value="UniProtKB-SubCell"/>
</dbReference>
<organism evidence="10 11">
    <name type="scientific">Zalerion maritima</name>
    <dbReference type="NCBI Taxonomy" id="339359"/>
    <lineage>
        <taxon>Eukaryota</taxon>
        <taxon>Fungi</taxon>
        <taxon>Dikarya</taxon>
        <taxon>Ascomycota</taxon>
        <taxon>Pezizomycotina</taxon>
        <taxon>Sordariomycetes</taxon>
        <taxon>Lulworthiomycetidae</taxon>
        <taxon>Lulworthiales</taxon>
        <taxon>Lulworthiaceae</taxon>
        <taxon>Zalerion</taxon>
    </lineage>
</organism>
<feature type="transmembrane region" description="Helical" evidence="8">
    <location>
        <begin position="146"/>
        <end position="169"/>
    </location>
</feature>
<evidence type="ECO:0000256" key="3">
    <source>
        <dbReference type="ARBA" id="ARBA00022475"/>
    </source>
</evidence>
<dbReference type="InterPro" id="IPR011701">
    <property type="entry name" value="MFS"/>
</dbReference>
<dbReference type="Proteomes" id="UP001201980">
    <property type="component" value="Unassembled WGS sequence"/>
</dbReference>
<evidence type="ECO:0000259" key="9">
    <source>
        <dbReference type="PROSITE" id="PS50850"/>
    </source>
</evidence>
<comment type="similarity">
    <text evidence="2">Belongs to the major facilitator superfamily.</text>
</comment>
<feature type="transmembrane region" description="Helical" evidence="8">
    <location>
        <begin position="110"/>
        <end position="134"/>
    </location>
</feature>
<keyword evidence="11" id="KW-1185">Reference proteome</keyword>
<proteinExistence type="inferred from homology"/>
<dbReference type="PROSITE" id="PS50850">
    <property type="entry name" value="MFS"/>
    <property type="match status" value="1"/>
</dbReference>
<evidence type="ECO:0000313" key="11">
    <source>
        <dbReference type="Proteomes" id="UP001201980"/>
    </source>
</evidence>
<feature type="compositionally biased region" description="Low complexity" evidence="7">
    <location>
        <begin position="35"/>
        <end position="49"/>
    </location>
</feature>
<evidence type="ECO:0000256" key="2">
    <source>
        <dbReference type="ARBA" id="ARBA00008335"/>
    </source>
</evidence>
<feature type="transmembrane region" description="Helical" evidence="8">
    <location>
        <begin position="512"/>
        <end position="534"/>
    </location>
</feature>
<keyword evidence="4 8" id="KW-0812">Transmembrane</keyword>
<comment type="subcellular location">
    <subcellularLocation>
        <location evidence="1">Cell membrane</location>
        <topology evidence="1">Multi-pass membrane protein</topology>
    </subcellularLocation>
</comment>
<evidence type="ECO:0000256" key="6">
    <source>
        <dbReference type="ARBA" id="ARBA00023136"/>
    </source>
</evidence>
<feature type="transmembrane region" description="Helical" evidence="8">
    <location>
        <begin position="477"/>
        <end position="500"/>
    </location>
</feature>
<reference evidence="10" key="1">
    <citation type="submission" date="2022-07" db="EMBL/GenBank/DDBJ databases">
        <title>Draft genome sequence of Zalerion maritima ATCC 34329, a (micro)plastics degrading marine fungus.</title>
        <authorList>
            <person name="Paco A."/>
            <person name="Goncalves M.F.M."/>
            <person name="Rocha-Santos T.A.P."/>
            <person name="Alves A."/>
        </authorList>
    </citation>
    <scope>NUCLEOTIDE SEQUENCE</scope>
    <source>
        <strain evidence="10">ATCC 34329</strain>
    </source>
</reference>
<dbReference type="AlphaFoldDB" id="A0AAD5WRM8"/>
<evidence type="ECO:0000256" key="5">
    <source>
        <dbReference type="ARBA" id="ARBA00022989"/>
    </source>
</evidence>
<name>A0AAD5WRM8_9PEZI</name>
<feature type="transmembrane region" description="Helical" evidence="8">
    <location>
        <begin position="203"/>
        <end position="222"/>
    </location>
</feature>
<feature type="transmembrane region" description="Helical" evidence="8">
    <location>
        <begin position="546"/>
        <end position="568"/>
    </location>
</feature>
<sequence length="580" mass="61501">MASAPSTPSFEGPNDLEKQDSKPFTPASRQDESDTSGTTTTTTAGNATTAKEDPNILDWDGPDDPQNPMNWPRYQRVGHVVLVSAITLTLNLAASLFAPAASILAGDFGVASTTLTALLVSIYVLGFATGPLVVSPLSELYGRLWIYHACNVAFLGFTIGCAAAGSLGTFLACRFLSGCVGAAPVTIGGGTIADVIRKEKRGGAMAGFVMGPLLGPVIGPIIGGFVGENLGWRWTFWIIAILSGALSLPCFFFMRETYAPVLLSRKAALLREQTGNPELRAKGALQLPPRTLFFRAIARPTKLLIFSPIVLFLSIFVAFLFGLFFLLITTFPSVFQEAYGFSTQTSGLAYLGQGLGNLVAAGVFAKVSDGIMVKRREERKRAKTGAAGGEGSGAREGGEGTARAGKDVESGEGVSRAAAAPAPATKGKEKADARPQDEGDEDDDFSRPEDRMALVPYFTAVIPVGFFWYGWSTESGLHWMMAIAGTAWIGLGIMWVLMSCQMYLVDVYGAEAGASALAALLVIRCIAGAFLPLAGPKLYEDLGYGWGNSVLGFVALAFVALPVGFEVWGEGMRKRFRVDL</sequence>
<feature type="compositionally biased region" description="Gly residues" evidence="7">
    <location>
        <begin position="386"/>
        <end position="395"/>
    </location>
</feature>
<dbReference type="FunFam" id="1.20.1250.20:FF:000011">
    <property type="entry name" value="MFS multidrug transporter, putative"/>
    <property type="match status" value="1"/>
</dbReference>
<dbReference type="InterPro" id="IPR036259">
    <property type="entry name" value="MFS_trans_sf"/>
</dbReference>
<evidence type="ECO:0000313" key="10">
    <source>
        <dbReference type="EMBL" id="KAJ2898785.1"/>
    </source>
</evidence>
<keyword evidence="5 8" id="KW-1133">Transmembrane helix</keyword>
<dbReference type="InterPro" id="IPR020846">
    <property type="entry name" value="MFS_dom"/>
</dbReference>
<dbReference type="PANTHER" id="PTHR23502:SF135">
    <property type="entry name" value="MAJOR FACILITATOR SUPERFAMILY (MFS) PROFILE DOMAIN-CONTAINING PROTEIN-RELATED"/>
    <property type="match status" value="1"/>
</dbReference>
<feature type="transmembrane region" description="Helical" evidence="8">
    <location>
        <begin position="454"/>
        <end position="471"/>
    </location>
</feature>
<evidence type="ECO:0000256" key="1">
    <source>
        <dbReference type="ARBA" id="ARBA00004651"/>
    </source>
</evidence>
<feature type="transmembrane region" description="Helical" evidence="8">
    <location>
        <begin position="77"/>
        <end position="98"/>
    </location>
</feature>